<evidence type="ECO:0000256" key="1">
    <source>
        <dbReference type="SAM" id="MobiDB-lite"/>
    </source>
</evidence>
<organism evidence="2 3">
    <name type="scientific">Ancylostoma ceylanicum</name>
    <dbReference type="NCBI Taxonomy" id="53326"/>
    <lineage>
        <taxon>Eukaryota</taxon>
        <taxon>Metazoa</taxon>
        <taxon>Ecdysozoa</taxon>
        <taxon>Nematoda</taxon>
        <taxon>Chromadorea</taxon>
        <taxon>Rhabditida</taxon>
        <taxon>Rhabditina</taxon>
        <taxon>Rhabditomorpha</taxon>
        <taxon>Strongyloidea</taxon>
        <taxon>Ancylostomatidae</taxon>
        <taxon>Ancylostomatinae</taxon>
        <taxon>Ancylostoma</taxon>
    </lineage>
</organism>
<dbReference type="EMBL" id="KE125024">
    <property type="protein sequence ID" value="EPB72794.1"/>
    <property type="molecule type" value="Genomic_DNA"/>
</dbReference>
<feature type="compositionally biased region" description="Basic and acidic residues" evidence="1">
    <location>
        <begin position="27"/>
        <end position="47"/>
    </location>
</feature>
<dbReference type="InterPro" id="IPR029063">
    <property type="entry name" value="SAM-dependent_MTases_sf"/>
</dbReference>
<dbReference type="AlphaFoldDB" id="A0A0D6LLN3"/>
<dbReference type="Proteomes" id="UP000054495">
    <property type="component" value="Unassembled WGS sequence"/>
</dbReference>
<sequence>MTVTPGARTQESKFSPVEDSCDSCSDVPEKETSEATDEPKEKHDGHSKVSSLTSTLLVYVIGGNLMLQDVMCTLTFQMLDTTKWELDRLSIRLNYAQTMISGLFFSGAVEYNSTKKHDIVLMGVAGGVINNFLRTMPNQVLNITAIDIDPVMKRIAERWFEFEESPLSRIIVEDGIVYAEEAAKKGETYDAVLLDLSDNQKAELIAPIKEFLTDKVAATLSSILKESGSKTVREAFPTVCHDKIRHNRTGVHVLQNGRYSNFKMYTIADAVLL</sequence>
<reference evidence="2 3" key="1">
    <citation type="submission" date="2013-05" db="EMBL/GenBank/DDBJ databases">
        <title>Draft genome of the parasitic nematode Anyclostoma ceylanicum.</title>
        <authorList>
            <person name="Mitreva M."/>
        </authorList>
    </citation>
    <scope>NUCLEOTIDE SEQUENCE [LARGE SCALE GENOMIC DNA]</scope>
</reference>
<keyword evidence="3" id="KW-1185">Reference proteome</keyword>
<evidence type="ECO:0000313" key="3">
    <source>
        <dbReference type="Proteomes" id="UP000054495"/>
    </source>
</evidence>
<evidence type="ECO:0000313" key="2">
    <source>
        <dbReference type="EMBL" id="EPB72794.1"/>
    </source>
</evidence>
<proteinExistence type="predicted"/>
<gene>
    <name evidence="2" type="ORF">ANCCEY_08130</name>
</gene>
<feature type="region of interest" description="Disordered" evidence="1">
    <location>
        <begin position="1"/>
        <end position="47"/>
    </location>
</feature>
<feature type="compositionally biased region" description="Polar residues" evidence="1">
    <location>
        <begin position="1"/>
        <end position="13"/>
    </location>
</feature>
<evidence type="ECO:0008006" key="4">
    <source>
        <dbReference type="Google" id="ProtNLM"/>
    </source>
</evidence>
<protein>
    <recommendedName>
        <fullName evidence="4">PABS domain-containing protein</fullName>
    </recommendedName>
</protein>
<accession>A0A0D6LLN3</accession>
<dbReference type="Gene3D" id="3.40.50.150">
    <property type="entry name" value="Vaccinia Virus protein VP39"/>
    <property type="match status" value="1"/>
</dbReference>
<name>A0A0D6LLN3_9BILA</name>
<dbReference type="SUPFAM" id="SSF53335">
    <property type="entry name" value="S-adenosyl-L-methionine-dependent methyltransferases"/>
    <property type="match status" value="1"/>
</dbReference>